<proteinExistence type="predicted"/>
<dbReference type="AlphaFoldDB" id="A0A366MDC3"/>
<comment type="caution">
    <text evidence="2">The sequence shown here is derived from an EMBL/GenBank/DDBJ whole genome shotgun (WGS) entry which is preliminary data.</text>
</comment>
<evidence type="ECO:0000313" key="2">
    <source>
        <dbReference type="EMBL" id="RBQ24251.1"/>
    </source>
</evidence>
<accession>A0A366MDC3</accession>
<dbReference type="Proteomes" id="UP000253099">
    <property type="component" value="Unassembled WGS sequence"/>
</dbReference>
<protein>
    <recommendedName>
        <fullName evidence="1">DUF4143 domain-containing protein</fullName>
    </recommendedName>
</protein>
<feature type="domain" description="DUF4143" evidence="1">
    <location>
        <begin position="3"/>
        <end position="77"/>
    </location>
</feature>
<name>A0A366MDC3_9EURY</name>
<dbReference type="Pfam" id="PF13635">
    <property type="entry name" value="DUF4143"/>
    <property type="match status" value="1"/>
</dbReference>
<dbReference type="EMBL" id="NIZT01000008">
    <property type="protein sequence ID" value="RBQ24251.1"/>
    <property type="molecule type" value="Genomic_DNA"/>
</dbReference>
<sequence length="124" mass="14595">MVGKKILNHSEKFYFVDLGFREAIYGNNEHDIGQVLENIVYTELLRKGYNVTIGKFRDKEVDFICKKVEKIIYIQVSYILAEENAVKREFKPLININDNYLKSVITTDKFDMFKQGIKHINILD</sequence>
<dbReference type="InterPro" id="IPR025420">
    <property type="entry name" value="DUF4143"/>
</dbReference>
<gene>
    <name evidence="2" type="ORF">ALNOE001_03700</name>
</gene>
<evidence type="ECO:0000259" key="1">
    <source>
        <dbReference type="Pfam" id="PF13635"/>
    </source>
</evidence>
<keyword evidence="3" id="KW-1185">Reference proteome</keyword>
<evidence type="ECO:0000313" key="3">
    <source>
        <dbReference type="Proteomes" id="UP000253099"/>
    </source>
</evidence>
<dbReference type="PANTHER" id="PTHR33295">
    <property type="entry name" value="ATPASE"/>
    <property type="match status" value="1"/>
</dbReference>
<reference evidence="2 3" key="1">
    <citation type="submission" date="2018-06" db="EMBL/GenBank/DDBJ databases">
        <title>Genomic insight into two independent archaeal endosymbiosis events.</title>
        <authorList>
            <person name="Lind A.E."/>
            <person name="Lewis W.H."/>
            <person name="Spang A."/>
            <person name="Guy L."/>
            <person name="Embley M.T."/>
            <person name="Ettema T.J.G."/>
        </authorList>
    </citation>
    <scope>NUCLEOTIDE SEQUENCE [LARGE SCALE GENOMIC DNA]</scope>
    <source>
        <strain evidence="2">NOE</strain>
    </source>
</reference>
<dbReference type="PANTHER" id="PTHR33295:SF20">
    <property type="entry name" value="ATPASE"/>
    <property type="match status" value="1"/>
</dbReference>
<organism evidence="2 3">
    <name type="scientific">Candidatus Methanobinarius endosymbioticus</name>
    <dbReference type="NCBI Taxonomy" id="2006182"/>
    <lineage>
        <taxon>Archaea</taxon>
        <taxon>Methanobacteriati</taxon>
        <taxon>Methanobacteriota</taxon>
        <taxon>Methanomada group</taxon>
        <taxon>Methanobacteria</taxon>
        <taxon>Methanobacteriales</taxon>
        <taxon>Methanobacteriaceae</taxon>
        <taxon>Candidatus Methanobinarius</taxon>
    </lineage>
</organism>